<feature type="domain" description="Urease accessory protein UreH-like transmembrane" evidence="2">
    <location>
        <begin position="23"/>
        <end position="231"/>
    </location>
</feature>
<evidence type="ECO:0000256" key="1">
    <source>
        <dbReference type="SAM" id="Phobius"/>
    </source>
</evidence>
<evidence type="ECO:0000259" key="2">
    <source>
        <dbReference type="Pfam" id="PF13386"/>
    </source>
</evidence>
<proteinExistence type="predicted"/>
<keyword evidence="1" id="KW-0472">Membrane</keyword>
<feature type="transmembrane region" description="Helical" evidence="1">
    <location>
        <begin position="186"/>
        <end position="209"/>
    </location>
</feature>
<protein>
    <submittedName>
        <fullName evidence="3">Sulfite exporter TauE/SafE family protein</fullName>
    </submittedName>
</protein>
<dbReference type="PANTHER" id="PTHR42208">
    <property type="entry name" value="HEAVY METAL TRANSPORTER-RELATED"/>
    <property type="match status" value="1"/>
</dbReference>
<evidence type="ECO:0000313" key="4">
    <source>
        <dbReference type="Proteomes" id="UP001597296"/>
    </source>
</evidence>
<name>A0ABW5C635_9PROT</name>
<evidence type="ECO:0000313" key="3">
    <source>
        <dbReference type="EMBL" id="MFD2232745.1"/>
    </source>
</evidence>
<dbReference type="InterPro" id="IPR039447">
    <property type="entry name" value="UreH-like_TM_dom"/>
</dbReference>
<dbReference type="Pfam" id="PF13386">
    <property type="entry name" value="DsbD_2"/>
    <property type="match status" value="1"/>
</dbReference>
<feature type="transmembrane region" description="Helical" evidence="1">
    <location>
        <begin position="107"/>
        <end position="134"/>
    </location>
</feature>
<gene>
    <name evidence="3" type="ORF">ACFSNB_02880</name>
</gene>
<sequence length="247" mass="24242">MHGAHALPGLALCGDGSGIVFALFAAGLIGSLAHCSLMCGPLVLAQVMARLGAIPAGPGGELRRLAGAALLPYHAGRLLTYAGLGALAAAGAGLLRDLPAARYVGAGLLALAALLLALQALPRAGVAGFAVIGFGGGWARRLGPLLAAPTGRRGLLLGLALGLLPCGLVYAALAAAAATGDPGRGALAMAAFGLGTVPMLAVIALLGEGLAGHWRQRLRRVAPLLLLVNAGWLGLLAVRLALGEGGP</sequence>
<feature type="transmembrane region" description="Helical" evidence="1">
    <location>
        <begin position="221"/>
        <end position="242"/>
    </location>
</feature>
<dbReference type="EMBL" id="JBHUIY010000003">
    <property type="protein sequence ID" value="MFD2232745.1"/>
    <property type="molecule type" value="Genomic_DNA"/>
</dbReference>
<organism evidence="3 4">
    <name type="scientific">Phaeospirillum tilakii</name>
    <dbReference type="NCBI Taxonomy" id="741673"/>
    <lineage>
        <taxon>Bacteria</taxon>
        <taxon>Pseudomonadati</taxon>
        <taxon>Pseudomonadota</taxon>
        <taxon>Alphaproteobacteria</taxon>
        <taxon>Rhodospirillales</taxon>
        <taxon>Rhodospirillaceae</taxon>
        <taxon>Phaeospirillum</taxon>
    </lineage>
</organism>
<keyword evidence="1" id="KW-0812">Transmembrane</keyword>
<comment type="caution">
    <text evidence="3">The sequence shown here is derived from an EMBL/GenBank/DDBJ whole genome shotgun (WGS) entry which is preliminary data.</text>
</comment>
<dbReference type="RefSeq" id="WP_377314332.1">
    <property type="nucleotide sequence ID" value="NZ_JBHUIY010000003.1"/>
</dbReference>
<reference evidence="4" key="1">
    <citation type="journal article" date="2019" name="Int. J. Syst. Evol. Microbiol.">
        <title>The Global Catalogue of Microorganisms (GCM) 10K type strain sequencing project: providing services to taxonomists for standard genome sequencing and annotation.</title>
        <authorList>
            <consortium name="The Broad Institute Genomics Platform"/>
            <consortium name="The Broad Institute Genome Sequencing Center for Infectious Disease"/>
            <person name="Wu L."/>
            <person name="Ma J."/>
        </authorList>
    </citation>
    <scope>NUCLEOTIDE SEQUENCE [LARGE SCALE GENOMIC DNA]</scope>
    <source>
        <strain evidence="4">KCTC 15012</strain>
    </source>
</reference>
<feature type="transmembrane region" description="Helical" evidence="1">
    <location>
        <begin position="155"/>
        <end position="180"/>
    </location>
</feature>
<dbReference type="Proteomes" id="UP001597296">
    <property type="component" value="Unassembled WGS sequence"/>
</dbReference>
<keyword evidence="1" id="KW-1133">Transmembrane helix</keyword>
<keyword evidence="4" id="KW-1185">Reference proteome</keyword>
<dbReference type="PANTHER" id="PTHR42208:SF1">
    <property type="entry name" value="HEAVY METAL TRANSPORTER"/>
    <property type="match status" value="1"/>
</dbReference>
<accession>A0ABW5C635</accession>
<feature type="transmembrane region" description="Helical" evidence="1">
    <location>
        <begin position="78"/>
        <end position="95"/>
    </location>
</feature>